<accession>A0A0E9WGX3</accession>
<dbReference type="AlphaFoldDB" id="A0A0E9WGX3"/>
<protein>
    <submittedName>
        <fullName evidence="1">Uncharacterized protein</fullName>
    </submittedName>
</protein>
<sequence length="65" mass="7489">MAQENISTYFSPFDIRLCTMEIKSREFQLYAKNCVQNLNRLNYSQFSCGANPCISLKLSENAKSQ</sequence>
<proteinExistence type="predicted"/>
<evidence type="ECO:0000313" key="1">
    <source>
        <dbReference type="EMBL" id="JAH89541.1"/>
    </source>
</evidence>
<reference evidence="1" key="2">
    <citation type="journal article" date="2015" name="Fish Shellfish Immunol.">
        <title>Early steps in the European eel (Anguilla anguilla)-Vibrio vulnificus interaction in the gills: Role of the RtxA13 toxin.</title>
        <authorList>
            <person name="Callol A."/>
            <person name="Pajuelo D."/>
            <person name="Ebbesson L."/>
            <person name="Teles M."/>
            <person name="MacKenzie S."/>
            <person name="Amaro C."/>
        </authorList>
    </citation>
    <scope>NUCLEOTIDE SEQUENCE</scope>
</reference>
<dbReference type="EMBL" id="GBXM01019036">
    <property type="protein sequence ID" value="JAH89541.1"/>
    <property type="molecule type" value="Transcribed_RNA"/>
</dbReference>
<name>A0A0E9WGX3_ANGAN</name>
<organism evidence="1">
    <name type="scientific">Anguilla anguilla</name>
    <name type="common">European freshwater eel</name>
    <name type="synonym">Muraena anguilla</name>
    <dbReference type="NCBI Taxonomy" id="7936"/>
    <lineage>
        <taxon>Eukaryota</taxon>
        <taxon>Metazoa</taxon>
        <taxon>Chordata</taxon>
        <taxon>Craniata</taxon>
        <taxon>Vertebrata</taxon>
        <taxon>Euteleostomi</taxon>
        <taxon>Actinopterygii</taxon>
        <taxon>Neopterygii</taxon>
        <taxon>Teleostei</taxon>
        <taxon>Anguilliformes</taxon>
        <taxon>Anguillidae</taxon>
        <taxon>Anguilla</taxon>
    </lineage>
</organism>
<reference evidence="1" key="1">
    <citation type="submission" date="2014-11" db="EMBL/GenBank/DDBJ databases">
        <authorList>
            <person name="Amaro Gonzalez C."/>
        </authorList>
    </citation>
    <scope>NUCLEOTIDE SEQUENCE</scope>
</reference>